<dbReference type="AlphaFoldDB" id="A0A0G4G873"/>
<reference evidence="2 3" key="1">
    <citation type="submission" date="2014-11" db="EMBL/GenBank/DDBJ databases">
        <authorList>
            <person name="Zhu J."/>
            <person name="Qi W."/>
            <person name="Song R."/>
        </authorList>
    </citation>
    <scope>NUCLEOTIDE SEQUENCE [LARGE SCALE GENOMIC DNA]</scope>
</reference>
<feature type="compositionally biased region" description="Low complexity" evidence="1">
    <location>
        <begin position="416"/>
        <end position="438"/>
    </location>
</feature>
<name>A0A0G4G873_VITBC</name>
<dbReference type="Proteomes" id="UP000041254">
    <property type="component" value="Unassembled WGS sequence"/>
</dbReference>
<sequence length="461" mass="50863">MDTAEPLEPGSVKKKKKKQRKQQSAAASAAQEEAQDVAEAAAAPAAGVKKTKKKKKKQKAPPGEGRDEAATEGRVRKVVRKEKVKKLRMNPYVWADTLVDVNHHPPPIQALYSRPSIFVGYKQHPSQATRPATIRGDGTLPLPRAQLPFDGDVVFIDVPSNLKIRGGRRALFEHLRPQVEDFILNHRAGRSPLYRSYDTAWMRLGGTDEENQAVKTDRPCVAVLKRAYDKNMCAEMGILELASTPYRSRPVGLRFQGVVKVEPESGLMAMQEVDRALGHYTMDKTTATMDWANAPLSRTLMSTQYLADAVGDIMARAPKSDMSYVGSIYDERQYTFGKWTKPLPLGVEEPTMTWVKGPRPKPAAAAAAAAAAVTAGEEEQEPAKRKRKAADEAAEEAGQRIQDKRKKKRKKHMESEAAAEQAAEGRQAAAAAAAAAVGEGEGEGRRQKKKKKKRHREEEEE</sequence>
<feature type="region of interest" description="Disordered" evidence="1">
    <location>
        <begin position="1"/>
        <end position="74"/>
    </location>
</feature>
<feature type="compositionally biased region" description="Basic residues" evidence="1">
    <location>
        <begin position="12"/>
        <end position="21"/>
    </location>
</feature>
<feature type="compositionally biased region" description="Basic residues" evidence="1">
    <location>
        <begin position="403"/>
        <end position="412"/>
    </location>
</feature>
<feature type="compositionally biased region" description="Basic residues" evidence="1">
    <location>
        <begin position="49"/>
        <end position="59"/>
    </location>
</feature>
<dbReference type="EMBL" id="CDMY01000592">
    <property type="protein sequence ID" value="CEM25086.1"/>
    <property type="molecule type" value="Genomic_DNA"/>
</dbReference>
<evidence type="ECO:0000256" key="1">
    <source>
        <dbReference type="SAM" id="MobiDB-lite"/>
    </source>
</evidence>
<feature type="compositionally biased region" description="Low complexity" evidence="1">
    <location>
        <begin position="22"/>
        <end position="48"/>
    </location>
</feature>
<proteinExistence type="predicted"/>
<feature type="region of interest" description="Disordered" evidence="1">
    <location>
        <begin position="374"/>
        <end position="461"/>
    </location>
</feature>
<keyword evidence="3" id="KW-1185">Reference proteome</keyword>
<evidence type="ECO:0000313" key="2">
    <source>
        <dbReference type="EMBL" id="CEM25086.1"/>
    </source>
</evidence>
<feature type="compositionally biased region" description="Basic and acidic residues" evidence="1">
    <location>
        <begin position="64"/>
        <end position="74"/>
    </location>
</feature>
<protein>
    <submittedName>
        <fullName evidence="2">Uncharacterized protein</fullName>
    </submittedName>
</protein>
<dbReference type="VEuPathDB" id="CryptoDB:Vbra_3268"/>
<organism evidence="2 3">
    <name type="scientific">Vitrella brassicaformis (strain CCMP3155)</name>
    <dbReference type="NCBI Taxonomy" id="1169540"/>
    <lineage>
        <taxon>Eukaryota</taxon>
        <taxon>Sar</taxon>
        <taxon>Alveolata</taxon>
        <taxon>Colpodellida</taxon>
        <taxon>Vitrellaceae</taxon>
        <taxon>Vitrella</taxon>
    </lineage>
</organism>
<gene>
    <name evidence="2" type="ORF">Vbra_3268</name>
</gene>
<feature type="compositionally biased region" description="Basic residues" evidence="1">
    <location>
        <begin position="446"/>
        <end position="455"/>
    </location>
</feature>
<dbReference type="InParanoid" id="A0A0G4G873"/>
<accession>A0A0G4G873</accession>
<evidence type="ECO:0000313" key="3">
    <source>
        <dbReference type="Proteomes" id="UP000041254"/>
    </source>
</evidence>